<organism evidence="1 2">
    <name type="scientific">Gaetbulibacter aquiaggeris</name>
    <dbReference type="NCBI Taxonomy" id="1735373"/>
    <lineage>
        <taxon>Bacteria</taxon>
        <taxon>Pseudomonadati</taxon>
        <taxon>Bacteroidota</taxon>
        <taxon>Flavobacteriia</taxon>
        <taxon>Flavobacteriales</taxon>
        <taxon>Flavobacteriaceae</taxon>
        <taxon>Gaetbulibacter</taxon>
    </lineage>
</organism>
<dbReference type="EMBL" id="JBAWKC010000007">
    <property type="protein sequence ID" value="MFH6770266.1"/>
    <property type="molecule type" value="Genomic_DNA"/>
</dbReference>
<protein>
    <submittedName>
        <fullName evidence="1">Uncharacterized protein</fullName>
    </submittedName>
</protein>
<evidence type="ECO:0000313" key="1">
    <source>
        <dbReference type="EMBL" id="MFH6770266.1"/>
    </source>
</evidence>
<name>A0ABW7MTX4_9FLAO</name>
<accession>A0ABW7MTX4</accession>
<keyword evidence="2" id="KW-1185">Reference proteome</keyword>
<proteinExistence type="predicted"/>
<dbReference type="Proteomes" id="UP001610104">
    <property type="component" value="Unassembled WGS sequence"/>
</dbReference>
<evidence type="ECO:0000313" key="2">
    <source>
        <dbReference type="Proteomes" id="UP001610104"/>
    </source>
</evidence>
<comment type="caution">
    <text evidence="1">The sequence shown here is derived from an EMBL/GenBank/DDBJ whole genome shotgun (WGS) entry which is preliminary data.</text>
</comment>
<reference evidence="1 2" key="1">
    <citation type="submission" date="2024-02" db="EMBL/GenBank/DDBJ databases">
        <title>A Gaetbulibacter species isolated from tidal flats and genomic insights of their niches.</title>
        <authorList>
            <person name="Ye Y."/>
        </authorList>
    </citation>
    <scope>NUCLEOTIDE SEQUENCE [LARGE SCALE GENOMIC DNA]</scope>
    <source>
        <strain evidence="1 2">KEM-8</strain>
    </source>
</reference>
<dbReference type="RefSeq" id="WP_395439483.1">
    <property type="nucleotide sequence ID" value="NZ_JBAWKC010000007.1"/>
</dbReference>
<gene>
    <name evidence="1" type="ORF">V8G56_16065</name>
</gene>
<sequence length="206" mass="23917">MPYQNKVDPWGQINAVKSRGMFLGNRGMLHNTSKEIVSVHKIKGWVTCLLEFKGRKREIMAPNTYTELFFLDEATAFSAGHRPCAECRRERYNEFKEKWLSANSHLLEGNKPTIANIDKVIHQERLHKKEKITYSTNFGALPDGTMIRRDSNAYLIWKNKLYLWTFSGYSLADIKIEKNDVVKVLTPKSYVKMFSNNFVPIIHDSI</sequence>